<keyword evidence="3" id="KW-1185">Reference proteome</keyword>
<feature type="chain" id="PRO_5047137932" description="Ig-like domain-containing protein" evidence="1">
    <location>
        <begin position="21"/>
        <end position="279"/>
    </location>
</feature>
<comment type="caution">
    <text evidence="2">The sequence shown here is derived from an EMBL/GenBank/DDBJ whole genome shotgun (WGS) entry which is preliminary data.</text>
</comment>
<dbReference type="Proteomes" id="UP001160142">
    <property type="component" value="Unassembled WGS sequence"/>
</dbReference>
<feature type="signal peptide" evidence="1">
    <location>
        <begin position="1"/>
        <end position="20"/>
    </location>
</feature>
<dbReference type="PROSITE" id="PS51257">
    <property type="entry name" value="PROKAR_LIPOPROTEIN"/>
    <property type="match status" value="1"/>
</dbReference>
<sequence>MRGLVSVLLCGAVAAGVAGCAATAPEVELEASVVQPRTGIAQGVVAISLTNPGSEPLELVSASLDSELLGEPLLWSDGPATLKPGRTVDLRVPLGTWNCEADATAEATATVEVSSEGTPATVTTVPAPDPTVALRTLWDGACLAEKVASIVDVQSAAFLSSGEAGVAGELVLSTVPTGAEGEVLVTAVQGTTLLAPFDGSSGVARLAFNARLDAAGPDEVRVPIVPNRCDAHALAEDKIGTRIPLEVTVGELSGTLVLPASDEVRAQMYAFYGSYCGLP</sequence>
<evidence type="ECO:0008006" key="4">
    <source>
        <dbReference type="Google" id="ProtNLM"/>
    </source>
</evidence>
<dbReference type="RefSeq" id="WP_322134804.1">
    <property type="nucleotide sequence ID" value="NZ_CP085036.1"/>
</dbReference>
<evidence type="ECO:0000313" key="3">
    <source>
        <dbReference type="Proteomes" id="UP001160142"/>
    </source>
</evidence>
<protein>
    <recommendedName>
        <fullName evidence="4">Ig-like domain-containing protein</fullName>
    </recommendedName>
</protein>
<evidence type="ECO:0000313" key="2">
    <source>
        <dbReference type="EMBL" id="MDH6182528.1"/>
    </source>
</evidence>
<name>A0ABT6KSP7_9MICO</name>
<proteinExistence type="predicted"/>
<reference evidence="2 3" key="1">
    <citation type="submission" date="2023-04" db="EMBL/GenBank/DDBJ databases">
        <title>Genome Encyclopedia of Bacteria and Archaea VI: Functional Genomics of Type Strains.</title>
        <authorList>
            <person name="Whitman W."/>
        </authorList>
    </citation>
    <scope>NUCLEOTIDE SEQUENCE [LARGE SCALE GENOMIC DNA]</scope>
    <source>
        <strain evidence="2 3">SG_E_30_P1</strain>
    </source>
</reference>
<organism evidence="2 3">
    <name type="scientific">Antiquaquibacter oligotrophicus</name>
    <dbReference type="NCBI Taxonomy" id="2880260"/>
    <lineage>
        <taxon>Bacteria</taxon>
        <taxon>Bacillati</taxon>
        <taxon>Actinomycetota</taxon>
        <taxon>Actinomycetes</taxon>
        <taxon>Micrococcales</taxon>
        <taxon>Microbacteriaceae</taxon>
        <taxon>Antiquaquibacter</taxon>
    </lineage>
</organism>
<dbReference type="EMBL" id="JARXVQ010000001">
    <property type="protein sequence ID" value="MDH6182528.1"/>
    <property type="molecule type" value="Genomic_DNA"/>
</dbReference>
<gene>
    <name evidence="2" type="ORF">M2152_002710</name>
</gene>
<keyword evidence="1" id="KW-0732">Signal</keyword>
<evidence type="ECO:0000256" key="1">
    <source>
        <dbReference type="SAM" id="SignalP"/>
    </source>
</evidence>
<accession>A0ABT6KSP7</accession>